<evidence type="ECO:0000313" key="1">
    <source>
        <dbReference type="EMBL" id="CAB4141894.1"/>
    </source>
</evidence>
<sequence>MSCRSKEIARRIFHIVEDGREFIEVSVVHRKDVTTKQFDVTPGTLVEVLTTAKRWQESHLRELQLEYKRQHYREKHRRQFEAKLEASITANKAEAFSKMVARVTHNDAVVKAAAQDVRNVLAFYGPALVDRVLYVPSFQWI</sequence>
<organism evidence="1">
    <name type="scientific">uncultured Caudovirales phage</name>
    <dbReference type="NCBI Taxonomy" id="2100421"/>
    <lineage>
        <taxon>Viruses</taxon>
        <taxon>Duplodnaviria</taxon>
        <taxon>Heunggongvirae</taxon>
        <taxon>Uroviricota</taxon>
        <taxon>Caudoviricetes</taxon>
        <taxon>Peduoviridae</taxon>
        <taxon>Maltschvirus</taxon>
        <taxon>Maltschvirus maltsch</taxon>
    </lineage>
</organism>
<protein>
    <submittedName>
        <fullName evidence="1">Uncharacterized protein</fullName>
    </submittedName>
</protein>
<accession>A0A6J5M546</accession>
<proteinExistence type="predicted"/>
<reference evidence="1" key="1">
    <citation type="submission" date="2020-04" db="EMBL/GenBank/DDBJ databases">
        <authorList>
            <person name="Chiriac C."/>
            <person name="Salcher M."/>
            <person name="Ghai R."/>
            <person name="Kavagutti S V."/>
        </authorList>
    </citation>
    <scope>NUCLEOTIDE SEQUENCE</scope>
</reference>
<dbReference type="EMBL" id="LR796398">
    <property type="protein sequence ID" value="CAB4141894.1"/>
    <property type="molecule type" value="Genomic_DNA"/>
</dbReference>
<name>A0A6J5M546_9CAUD</name>
<gene>
    <name evidence="1" type="ORF">UFOVP422_43</name>
</gene>